<feature type="transmembrane region" description="Helical" evidence="6">
    <location>
        <begin position="342"/>
        <end position="368"/>
    </location>
</feature>
<dbReference type="InterPro" id="IPR050833">
    <property type="entry name" value="Poly_Biosynth_Transport"/>
</dbReference>
<proteinExistence type="predicted"/>
<evidence type="ECO:0000256" key="5">
    <source>
        <dbReference type="ARBA" id="ARBA00023136"/>
    </source>
</evidence>
<feature type="transmembrane region" description="Helical" evidence="6">
    <location>
        <begin position="164"/>
        <end position="183"/>
    </location>
</feature>
<dbReference type="PANTHER" id="PTHR30250">
    <property type="entry name" value="PST FAMILY PREDICTED COLANIC ACID TRANSPORTER"/>
    <property type="match status" value="1"/>
</dbReference>
<sequence>MIPRKSRRKAAVWGLMFSYSSIVYAIISGIALVPLYLRHIPLDLYGAWLATGNVLVWLTVVDPGIASVITQRAGVAYGKKDNLALMGYTTAGLLITLGICVFIVGTGWGISFYLPDWVNLSNESTSIILRKAFLMAISGTAIMILSYALSAVNYGMLGSLGPGIVGVISSFGSLIVIAVLIFADYGLYAIAAGFLFRGSGLLLGNSGYLLWRLHKEGIKPAFSISKFGEVLSLLSFTSIGKVGTTFSSHMDAFLISRFIGPETVAVYVLTKRSFNIGETLLNRTGQAVGVGISHLSGEGDYVKIRSVIRRLIKLNIWMLGLAFGGFLSLNKTFVSLWVGEEFFAGTLISSLLCFYLVSRVMLTVMSSLCVSLGDIKRSSVVIFTYSILVFAILLAGIYYLGILGAIIAPLVGYSVVYFWYYPKSLSKRARLIKSDWIEFGIEVIKAATCAILLSFFFFFYQPAQWLLFGLAAGTYALSYGLLICSVSKEARVEFSSLLTVIAAKVREIKHARAR</sequence>
<dbReference type="AlphaFoldDB" id="A0A6B2M4M2"/>
<comment type="subcellular location">
    <subcellularLocation>
        <location evidence="1">Cell membrane</location>
        <topology evidence="1">Multi-pass membrane protein</topology>
    </subcellularLocation>
</comment>
<organism evidence="7 8">
    <name type="scientific">Oceanipulchritudo coccoides</name>
    <dbReference type="NCBI Taxonomy" id="2706888"/>
    <lineage>
        <taxon>Bacteria</taxon>
        <taxon>Pseudomonadati</taxon>
        <taxon>Verrucomicrobiota</taxon>
        <taxon>Opitutia</taxon>
        <taxon>Puniceicoccales</taxon>
        <taxon>Oceanipulchritudinaceae</taxon>
        <taxon>Oceanipulchritudo</taxon>
    </lineage>
</organism>
<evidence type="ECO:0000256" key="6">
    <source>
        <dbReference type="SAM" id="Phobius"/>
    </source>
</evidence>
<keyword evidence="2" id="KW-1003">Cell membrane</keyword>
<feature type="transmembrane region" description="Helical" evidence="6">
    <location>
        <begin position="45"/>
        <end position="70"/>
    </location>
</feature>
<feature type="transmembrane region" description="Helical" evidence="6">
    <location>
        <begin position="406"/>
        <end position="422"/>
    </location>
</feature>
<feature type="transmembrane region" description="Helical" evidence="6">
    <location>
        <begin position="189"/>
        <end position="211"/>
    </location>
</feature>
<keyword evidence="3 6" id="KW-0812">Transmembrane</keyword>
<feature type="transmembrane region" description="Helical" evidence="6">
    <location>
        <begin position="91"/>
        <end position="113"/>
    </location>
</feature>
<dbReference type="Proteomes" id="UP000478417">
    <property type="component" value="Unassembled WGS sequence"/>
</dbReference>
<comment type="caution">
    <text evidence="7">The sequence shown here is derived from an EMBL/GenBank/DDBJ whole genome shotgun (WGS) entry which is preliminary data.</text>
</comment>
<keyword evidence="5 6" id="KW-0472">Membrane</keyword>
<evidence type="ECO:0000313" key="8">
    <source>
        <dbReference type="Proteomes" id="UP000478417"/>
    </source>
</evidence>
<keyword evidence="8" id="KW-1185">Reference proteome</keyword>
<name>A0A6B2M4M2_9BACT</name>
<feature type="transmembrane region" description="Helical" evidence="6">
    <location>
        <begin position="12"/>
        <end position="33"/>
    </location>
</feature>
<keyword evidence="4 6" id="KW-1133">Transmembrane helix</keyword>
<evidence type="ECO:0000256" key="2">
    <source>
        <dbReference type="ARBA" id="ARBA00022475"/>
    </source>
</evidence>
<dbReference type="PANTHER" id="PTHR30250:SF26">
    <property type="entry name" value="PSMA PROTEIN"/>
    <property type="match status" value="1"/>
</dbReference>
<feature type="transmembrane region" description="Helical" evidence="6">
    <location>
        <begin position="380"/>
        <end position="400"/>
    </location>
</feature>
<dbReference type="GO" id="GO:0005886">
    <property type="term" value="C:plasma membrane"/>
    <property type="evidence" value="ECO:0007669"/>
    <property type="project" value="UniProtKB-SubCell"/>
</dbReference>
<accession>A0A6B2M4M2</accession>
<dbReference type="EMBL" id="JAAGNX010000003">
    <property type="protein sequence ID" value="NDV63044.1"/>
    <property type="molecule type" value="Genomic_DNA"/>
</dbReference>
<feature type="transmembrane region" description="Helical" evidence="6">
    <location>
        <begin position="443"/>
        <end position="460"/>
    </location>
</feature>
<dbReference type="RefSeq" id="WP_163966004.1">
    <property type="nucleotide sequence ID" value="NZ_JAAGNX010000003.1"/>
</dbReference>
<evidence type="ECO:0000313" key="7">
    <source>
        <dbReference type="EMBL" id="NDV63044.1"/>
    </source>
</evidence>
<evidence type="ECO:0000256" key="3">
    <source>
        <dbReference type="ARBA" id="ARBA00022692"/>
    </source>
</evidence>
<evidence type="ECO:0000256" key="4">
    <source>
        <dbReference type="ARBA" id="ARBA00022989"/>
    </source>
</evidence>
<feature type="transmembrane region" description="Helical" evidence="6">
    <location>
        <begin position="133"/>
        <end position="152"/>
    </location>
</feature>
<feature type="transmembrane region" description="Helical" evidence="6">
    <location>
        <begin position="311"/>
        <end position="330"/>
    </location>
</feature>
<protein>
    <submittedName>
        <fullName evidence="7">Oligosaccharide flippase family protein</fullName>
    </submittedName>
</protein>
<evidence type="ECO:0000256" key="1">
    <source>
        <dbReference type="ARBA" id="ARBA00004651"/>
    </source>
</evidence>
<gene>
    <name evidence="7" type="ORF">G0Q06_11320</name>
</gene>
<reference evidence="7 8" key="1">
    <citation type="submission" date="2020-02" db="EMBL/GenBank/DDBJ databases">
        <title>Albibacoteraceae fam. nov., the first described family within the subdivision 4 Verrucomicrobia.</title>
        <authorList>
            <person name="Xi F."/>
        </authorList>
    </citation>
    <scope>NUCLEOTIDE SEQUENCE [LARGE SCALE GENOMIC DNA]</scope>
    <source>
        <strain evidence="7 8">CK1056</strain>
    </source>
</reference>
<feature type="transmembrane region" description="Helical" evidence="6">
    <location>
        <begin position="466"/>
        <end position="486"/>
    </location>
</feature>